<feature type="domain" description="Histidine kinase" evidence="7">
    <location>
        <begin position="70"/>
        <end position="284"/>
    </location>
</feature>
<dbReference type="InterPro" id="IPR029056">
    <property type="entry name" value="Ribokinase-like"/>
</dbReference>
<dbReference type="InterPro" id="IPR003439">
    <property type="entry name" value="ABC_transporter-like_ATP-bd"/>
</dbReference>
<dbReference type="EMBL" id="AOFI03000010">
    <property type="protein sequence ID" value="KAF4325005.1"/>
    <property type="molecule type" value="Genomic_DNA"/>
</dbReference>
<gene>
    <name evidence="9" type="ORF">G195_001685</name>
</gene>
<evidence type="ECO:0000313" key="9">
    <source>
        <dbReference type="EMBL" id="KAF4325005.1"/>
    </source>
</evidence>
<dbReference type="GO" id="GO:0008972">
    <property type="term" value="F:phosphomethylpyrimidine kinase activity"/>
    <property type="evidence" value="ECO:0007669"/>
    <property type="project" value="InterPro"/>
</dbReference>
<dbReference type="InterPro" id="IPR027417">
    <property type="entry name" value="P-loop_NTPase"/>
</dbReference>
<evidence type="ECO:0000256" key="6">
    <source>
        <dbReference type="SAM" id="Phobius"/>
    </source>
</evidence>
<comment type="caution">
    <text evidence="9">The sequence shown here is derived from an EMBL/GenBank/DDBJ whole genome shotgun (WGS) entry which is preliminary data.</text>
</comment>
<dbReference type="Gene3D" id="3.40.50.300">
    <property type="entry name" value="P-loop containing nucleotide triphosphate hydrolases"/>
    <property type="match status" value="1"/>
</dbReference>
<accession>A0A8J4STJ7</accession>
<dbReference type="CDD" id="cd01169">
    <property type="entry name" value="HMPP_kinase"/>
    <property type="match status" value="1"/>
</dbReference>
<dbReference type="GO" id="GO:0016887">
    <property type="term" value="F:ATP hydrolysis activity"/>
    <property type="evidence" value="ECO:0007669"/>
    <property type="project" value="InterPro"/>
</dbReference>
<dbReference type="PROSITE" id="PS00211">
    <property type="entry name" value="ABC_TRANSPORTER_1"/>
    <property type="match status" value="1"/>
</dbReference>
<dbReference type="InterPro" id="IPR003594">
    <property type="entry name" value="HATPase_dom"/>
</dbReference>
<evidence type="ECO:0000256" key="3">
    <source>
        <dbReference type="ARBA" id="ARBA00022553"/>
    </source>
</evidence>
<feature type="transmembrane region" description="Helical" evidence="6">
    <location>
        <begin position="541"/>
        <end position="565"/>
    </location>
</feature>
<dbReference type="CDD" id="cd03268">
    <property type="entry name" value="ABC_BcrA_bacitracin_resist"/>
    <property type="match status" value="1"/>
</dbReference>
<dbReference type="InterPro" id="IPR036890">
    <property type="entry name" value="HATPase_C_sf"/>
</dbReference>
<proteinExistence type="inferred from homology"/>
<keyword evidence="6" id="KW-0812">Transmembrane</keyword>
<dbReference type="SMART" id="SM00388">
    <property type="entry name" value="HisKA"/>
    <property type="match status" value="1"/>
</dbReference>
<dbReference type="InterPro" id="IPR017871">
    <property type="entry name" value="ABC_transporter-like_CS"/>
</dbReference>
<evidence type="ECO:0008006" key="11">
    <source>
        <dbReference type="Google" id="ProtNLM"/>
    </source>
</evidence>
<keyword evidence="6" id="KW-0472">Membrane</keyword>
<dbReference type="Gene3D" id="3.30.565.10">
    <property type="entry name" value="Histidine kinase-like ATPase, C-terminal domain"/>
    <property type="match status" value="1"/>
</dbReference>
<dbReference type="InterPro" id="IPR013749">
    <property type="entry name" value="PM/HMP-P_kinase-1"/>
</dbReference>
<dbReference type="PANTHER" id="PTHR43335:SF8">
    <property type="entry name" value="ABC TRANSPORTER, ATP-BINDING PROTEIN"/>
    <property type="match status" value="1"/>
</dbReference>
<dbReference type="PROSITE" id="PS50109">
    <property type="entry name" value="HIS_KIN"/>
    <property type="match status" value="1"/>
</dbReference>
<keyword evidence="5" id="KW-0067">ATP-binding</keyword>
<dbReference type="Pfam" id="PF08543">
    <property type="entry name" value="Phos_pyr_kin"/>
    <property type="match status" value="1"/>
</dbReference>
<feature type="transmembrane region" description="Helical" evidence="6">
    <location>
        <begin position="577"/>
        <end position="601"/>
    </location>
</feature>
<dbReference type="InterPro" id="IPR003593">
    <property type="entry name" value="AAA+_ATPase"/>
</dbReference>
<dbReference type="Gene3D" id="1.10.287.130">
    <property type="match status" value="1"/>
</dbReference>
<evidence type="ECO:0000256" key="5">
    <source>
        <dbReference type="ARBA" id="ARBA00022840"/>
    </source>
</evidence>
<reference evidence="9" key="1">
    <citation type="journal article" date="2015" name="Genom Data">
        <title>Draft genome sequences of Phytophthora kernoviae and Phytophthora ramorum lineage EU2 from Scotland.</title>
        <authorList>
            <person name="Sambles C."/>
            <person name="Schlenzig A."/>
            <person name="O'Neill P."/>
            <person name="Grant M."/>
            <person name="Studholme D.J."/>
        </authorList>
    </citation>
    <scope>NUCLEOTIDE SEQUENCE</scope>
    <source>
        <strain evidence="9">00238/432</strain>
    </source>
</reference>
<name>A0A8J4STJ7_9STRA</name>
<evidence type="ECO:0000313" key="10">
    <source>
        <dbReference type="Proteomes" id="UP000702964"/>
    </source>
</evidence>
<comment type="similarity">
    <text evidence="1">Belongs to the ABC transporter superfamily.</text>
</comment>
<dbReference type="Gene3D" id="3.40.1190.20">
    <property type="match status" value="1"/>
</dbReference>
<reference evidence="9" key="2">
    <citation type="submission" date="2020-02" db="EMBL/GenBank/DDBJ databases">
        <authorList>
            <person name="Studholme D.J."/>
        </authorList>
    </citation>
    <scope>NUCLEOTIDE SEQUENCE</scope>
    <source>
        <strain evidence="9">00238/432</strain>
    </source>
</reference>
<keyword evidence="4" id="KW-0547">Nucleotide-binding</keyword>
<evidence type="ECO:0000259" key="8">
    <source>
        <dbReference type="PROSITE" id="PS50893"/>
    </source>
</evidence>
<evidence type="ECO:0000259" key="7">
    <source>
        <dbReference type="PROSITE" id="PS50109"/>
    </source>
</evidence>
<feature type="domain" description="ABC transporter" evidence="8">
    <location>
        <begin position="255"/>
        <end position="483"/>
    </location>
</feature>
<dbReference type="InterPro" id="IPR003661">
    <property type="entry name" value="HisK_dim/P_dom"/>
</dbReference>
<dbReference type="GO" id="GO:0005524">
    <property type="term" value="F:ATP binding"/>
    <property type="evidence" value="ECO:0007669"/>
    <property type="project" value="UniProtKB-KW"/>
</dbReference>
<evidence type="ECO:0000256" key="4">
    <source>
        <dbReference type="ARBA" id="ARBA00022741"/>
    </source>
</evidence>
<dbReference type="GO" id="GO:0009228">
    <property type="term" value="P:thiamine biosynthetic process"/>
    <property type="evidence" value="ECO:0007669"/>
    <property type="project" value="InterPro"/>
</dbReference>
<keyword evidence="6" id="KW-1133">Transmembrane helix</keyword>
<dbReference type="InterPro" id="IPR036097">
    <property type="entry name" value="HisK_dim/P_sf"/>
</dbReference>
<dbReference type="CDD" id="cd00082">
    <property type="entry name" value="HisKA"/>
    <property type="match status" value="1"/>
</dbReference>
<evidence type="ECO:0000256" key="1">
    <source>
        <dbReference type="ARBA" id="ARBA00005417"/>
    </source>
</evidence>
<dbReference type="GO" id="GO:0000155">
    <property type="term" value="F:phosphorelay sensor kinase activity"/>
    <property type="evidence" value="ECO:0007669"/>
    <property type="project" value="InterPro"/>
</dbReference>
<dbReference type="Pfam" id="PF00512">
    <property type="entry name" value="HisKA"/>
    <property type="match status" value="1"/>
</dbReference>
<dbReference type="PRINTS" id="PR00344">
    <property type="entry name" value="BCTRLSENSOR"/>
</dbReference>
<dbReference type="SMART" id="SM00387">
    <property type="entry name" value="HATPase_c"/>
    <property type="match status" value="1"/>
</dbReference>
<dbReference type="SUPFAM" id="SSF47384">
    <property type="entry name" value="Homodimeric domain of signal transducing histidine kinase"/>
    <property type="match status" value="1"/>
</dbReference>
<dbReference type="SUPFAM" id="SSF55874">
    <property type="entry name" value="ATPase domain of HSP90 chaperone/DNA topoisomerase II/histidine kinase"/>
    <property type="match status" value="1"/>
</dbReference>
<dbReference type="PANTHER" id="PTHR43335">
    <property type="entry name" value="ABC TRANSPORTER, ATP-BINDING PROTEIN"/>
    <property type="match status" value="1"/>
</dbReference>
<dbReference type="Pfam" id="PF02518">
    <property type="entry name" value="HATPase_c"/>
    <property type="match status" value="1"/>
</dbReference>
<dbReference type="PROSITE" id="PS50893">
    <property type="entry name" value="ABC_TRANSPORTER_2"/>
    <property type="match status" value="1"/>
</dbReference>
<evidence type="ECO:0000256" key="2">
    <source>
        <dbReference type="ARBA" id="ARBA00022448"/>
    </source>
</evidence>
<sequence length="827" mass="92308">MHKRSKDLFYIHEKLTAIVNQGSFERLLVFNSDAQISQLLKDVNELLDYAHRAKAGYANQEKEMRNMLSNISHDLKTPLTVVLGYSETLLHSPSLTDQERVIMTGKIQDKAQEVLRLIHSFFDLAKLESGDTELALTKVNLSELCRVKMLSFYEMLTKLGLQVELEIPEADIFVRANEEALDRVLDNLITNAMKYGADGKMLGLSLDYSTGEQVKLSVWDRGRGIPEQEHSRVFERMYTLEDSRNRLYQGSGLGLTITKRLVERMGTEVVSNVNMNIKQGEIYGFLGPNGAGKTTMMKMLTNLVKPTVGEIELFGEKLTPTSYELLKRMGSIIEYPFFYEHLSAKENLELHCEYMGFYNKKVIDNMMENVGLKDTGKKPVRDFSLGMKQRLGIARALITTPELLILDEPINGLDPLGIKEMRDLFKRLSSQYRITLLISSHILGEIEQIADTVGVIRNGRLVEEVSMDSIRGSHSEYIELQTLDPRKAAYVLEHQLGLNNYKMVNDHTLRIYDPGIAPSQLTVAVNHFYDFIPDTLTMRDAWVLLLKYVVSSLSAAGMALIPLFFGMRKHSVTTTLVSSILLVMVELGVYGMTVLTTVVAMEPDTWDHQVFPVELNVVEAQLRTVLDGIGFDAMKTGMLGSVDIIELVAKHIRRSGLPQIVIDPVMVCKGTDEVLQPENTEAMIEFLLPGADLVTPNLFEASQLAKSGLIRSKEQMEAAAAVIHAHGAKHVLIKDRGVINPGKAMDLLYDGKNYEWFEADVVGSGYTHGAGCTTSAAITAGLARGLTVKEAVREGKAFVTKAIAGGFPLNRFVGPTLHVAHRLEHQR</sequence>
<dbReference type="Proteomes" id="UP000702964">
    <property type="component" value="Unassembled WGS sequence"/>
</dbReference>
<dbReference type="SUPFAM" id="SSF52540">
    <property type="entry name" value="P-loop containing nucleoside triphosphate hydrolases"/>
    <property type="match status" value="1"/>
</dbReference>
<dbReference type="SUPFAM" id="SSF53613">
    <property type="entry name" value="Ribokinase-like"/>
    <property type="match status" value="1"/>
</dbReference>
<keyword evidence="2" id="KW-0813">Transport</keyword>
<dbReference type="AlphaFoldDB" id="A0A8J4STJ7"/>
<dbReference type="Pfam" id="PF00005">
    <property type="entry name" value="ABC_tran"/>
    <property type="match status" value="1"/>
</dbReference>
<dbReference type="InterPro" id="IPR005467">
    <property type="entry name" value="His_kinase_dom"/>
</dbReference>
<dbReference type="SMART" id="SM00382">
    <property type="entry name" value="AAA"/>
    <property type="match status" value="1"/>
</dbReference>
<dbReference type="InterPro" id="IPR004399">
    <property type="entry name" value="HMP/HMP-P_kinase_dom"/>
</dbReference>
<organism evidence="9 10">
    <name type="scientific">Phytophthora kernoviae 00238/432</name>
    <dbReference type="NCBI Taxonomy" id="1284355"/>
    <lineage>
        <taxon>Eukaryota</taxon>
        <taxon>Sar</taxon>
        <taxon>Stramenopiles</taxon>
        <taxon>Oomycota</taxon>
        <taxon>Peronosporomycetes</taxon>
        <taxon>Peronosporales</taxon>
        <taxon>Peronosporaceae</taxon>
        <taxon>Phytophthora</taxon>
    </lineage>
</organism>
<protein>
    <recommendedName>
        <fullName evidence="11">Histidine kinase</fullName>
    </recommendedName>
</protein>
<dbReference type="InterPro" id="IPR004358">
    <property type="entry name" value="Sig_transdc_His_kin-like_C"/>
</dbReference>
<keyword evidence="3" id="KW-0597">Phosphoprotein</keyword>